<evidence type="ECO:0000256" key="2">
    <source>
        <dbReference type="ARBA" id="ARBA00022630"/>
    </source>
</evidence>
<dbReference type="InterPro" id="IPR050415">
    <property type="entry name" value="MRET"/>
</dbReference>
<dbReference type="InterPro" id="IPR036010">
    <property type="entry name" value="2Fe-2S_ferredoxin-like_sf"/>
</dbReference>
<dbReference type="SUPFAM" id="SSF52343">
    <property type="entry name" value="Ferredoxin reductase-like, C-terminal NADP-linked domain"/>
    <property type="match status" value="1"/>
</dbReference>
<sequence>MTLMSDSPATNVPSDAGLVLAVDEVTALTPTVRHMRLVASDGALLPSFTPGSHIVVTCGTGPEGQSRRNSYSLTGPGFEPDHYGISVRLEEDGRGGSRWIHSLRAGDRVQVSTPRSAFAPVLTARHHLLVAGGIGVTPILSHVRAAVQWGRSFEVHYVHREGDAAHLDDLEQLCGDRLHLHTGRDGFWEHMGPALLDQRIGTHLYACGPAALIDELTDRAGRAGWPGARVHYEHFGVGDLDPGEPFTAHLTRSGVDVDVASGVSLLEALGSRGIAVPSLCRQGVCGECRLPVVSGDIEHRDLYLGAAEKEAGDCLMPCVSRANGPRLELDL</sequence>
<dbReference type="PANTHER" id="PTHR47354">
    <property type="entry name" value="NADH OXIDOREDUCTASE HCR"/>
    <property type="match status" value="1"/>
</dbReference>
<evidence type="ECO:0000259" key="9">
    <source>
        <dbReference type="PROSITE" id="PS51384"/>
    </source>
</evidence>
<dbReference type="Proteomes" id="UP000053060">
    <property type="component" value="Unassembled WGS sequence"/>
</dbReference>
<evidence type="ECO:0000256" key="5">
    <source>
        <dbReference type="ARBA" id="ARBA00023002"/>
    </source>
</evidence>
<evidence type="ECO:0000256" key="7">
    <source>
        <dbReference type="ARBA" id="ARBA00023014"/>
    </source>
</evidence>
<dbReference type="GO" id="GO:0046872">
    <property type="term" value="F:metal ion binding"/>
    <property type="evidence" value="ECO:0007669"/>
    <property type="project" value="UniProtKB-KW"/>
</dbReference>
<dbReference type="Pfam" id="PF00111">
    <property type="entry name" value="Fer2"/>
    <property type="match status" value="1"/>
</dbReference>
<evidence type="ECO:0000256" key="3">
    <source>
        <dbReference type="ARBA" id="ARBA00022714"/>
    </source>
</evidence>
<organism evidence="10 11">
    <name type="scientific">Rhodococcus pyridinivorans KG-16</name>
    <dbReference type="NCBI Taxonomy" id="1441730"/>
    <lineage>
        <taxon>Bacteria</taxon>
        <taxon>Bacillati</taxon>
        <taxon>Actinomycetota</taxon>
        <taxon>Actinomycetes</taxon>
        <taxon>Mycobacteriales</taxon>
        <taxon>Nocardiaceae</taxon>
        <taxon>Rhodococcus</taxon>
    </lineage>
</organism>
<reference evidence="11" key="1">
    <citation type="submission" date="2015-01" db="EMBL/GenBank/DDBJ databases">
        <title>Draft genome sequence of Rhodococcus pyridinivorans strain KG-16, a hydrocarbon-degrading bacterium.</title>
        <authorList>
            <person name="Aggarwal R.K."/>
            <person name="Dawar C."/>
        </authorList>
    </citation>
    <scope>NUCLEOTIDE SEQUENCE [LARGE SCALE GENOMIC DNA]</scope>
    <source>
        <strain evidence="11">KG-16</strain>
    </source>
</reference>
<proteinExistence type="predicted"/>
<dbReference type="PANTHER" id="PTHR47354:SF1">
    <property type="entry name" value="CARNITINE MONOOXYGENASE REDUCTASE SUBUNIT"/>
    <property type="match status" value="1"/>
</dbReference>
<dbReference type="InterPro" id="IPR039261">
    <property type="entry name" value="FNR_nucleotide-bd"/>
</dbReference>
<dbReference type="InterPro" id="IPR001041">
    <property type="entry name" value="2Fe-2S_ferredoxin-type"/>
</dbReference>
<dbReference type="RefSeq" id="WP_060651110.1">
    <property type="nucleotide sequence ID" value="NZ_AZXY01000002.1"/>
</dbReference>
<keyword evidence="6" id="KW-0408">Iron</keyword>
<keyword evidence="2" id="KW-0285">Flavoprotein</keyword>
<dbReference type="PROSITE" id="PS51085">
    <property type="entry name" value="2FE2S_FER_2"/>
    <property type="match status" value="1"/>
</dbReference>
<dbReference type="Gene3D" id="3.10.20.30">
    <property type="match status" value="1"/>
</dbReference>
<evidence type="ECO:0000259" key="8">
    <source>
        <dbReference type="PROSITE" id="PS51085"/>
    </source>
</evidence>
<evidence type="ECO:0000256" key="4">
    <source>
        <dbReference type="ARBA" id="ARBA00022723"/>
    </source>
</evidence>
<reference evidence="10 11" key="2">
    <citation type="journal article" date="2016" name="Genome Announc.">
        <title>Draft Genome Sequence of a Versatile Hydrocarbon-Degrading Bacterium, Rhodococcus pyridinivorans Strain KG-16, Collected from Oil Fields in India.</title>
        <authorList>
            <person name="Aggarwal R.K."/>
            <person name="Dawar C."/>
            <person name="Phanindranath R."/>
            <person name="Mutnuri L."/>
            <person name="Dayal A.M."/>
        </authorList>
    </citation>
    <scope>NUCLEOTIDE SEQUENCE [LARGE SCALE GENOMIC DNA]</scope>
    <source>
        <strain evidence="10 11">KG-16</strain>
    </source>
</reference>
<feature type="domain" description="FAD-binding FR-type" evidence="9">
    <location>
        <begin position="15"/>
        <end position="121"/>
    </location>
</feature>
<feature type="domain" description="2Fe-2S ferredoxin-type" evidence="8">
    <location>
        <begin position="244"/>
        <end position="331"/>
    </location>
</feature>
<accession>A0A0V9UP60</accession>
<comment type="cofactor">
    <cofactor evidence="1">
        <name>FAD</name>
        <dbReference type="ChEBI" id="CHEBI:57692"/>
    </cofactor>
</comment>
<dbReference type="GO" id="GO:0016491">
    <property type="term" value="F:oxidoreductase activity"/>
    <property type="evidence" value="ECO:0007669"/>
    <property type="project" value="UniProtKB-KW"/>
</dbReference>
<dbReference type="PRINTS" id="PR00409">
    <property type="entry name" value="PHDIOXRDTASE"/>
</dbReference>
<dbReference type="InterPro" id="IPR017938">
    <property type="entry name" value="Riboflavin_synthase-like_b-brl"/>
</dbReference>
<dbReference type="InterPro" id="IPR017927">
    <property type="entry name" value="FAD-bd_FR_type"/>
</dbReference>
<protein>
    <submittedName>
        <fullName evidence="10">Ferredoxin</fullName>
    </submittedName>
</protein>
<dbReference type="InterPro" id="IPR012675">
    <property type="entry name" value="Beta-grasp_dom_sf"/>
</dbReference>
<dbReference type="CDD" id="cd06185">
    <property type="entry name" value="PDR_like"/>
    <property type="match status" value="1"/>
</dbReference>
<dbReference type="CDD" id="cd00207">
    <property type="entry name" value="fer2"/>
    <property type="match status" value="1"/>
</dbReference>
<dbReference type="AlphaFoldDB" id="A0A0V9UP60"/>
<dbReference type="SUPFAM" id="SSF54292">
    <property type="entry name" value="2Fe-2S ferredoxin-like"/>
    <property type="match status" value="1"/>
</dbReference>
<dbReference type="Gene3D" id="3.40.50.80">
    <property type="entry name" value="Nucleotide-binding domain of ferredoxin-NADP reductase (FNR) module"/>
    <property type="match status" value="1"/>
</dbReference>
<evidence type="ECO:0000313" key="10">
    <source>
        <dbReference type="EMBL" id="KSZ59769.1"/>
    </source>
</evidence>
<dbReference type="Pfam" id="PF22290">
    <property type="entry name" value="DmmA-like_N"/>
    <property type="match status" value="1"/>
</dbReference>
<evidence type="ECO:0000313" key="11">
    <source>
        <dbReference type="Proteomes" id="UP000053060"/>
    </source>
</evidence>
<dbReference type="PATRIC" id="fig|1441730.3.peg.1331"/>
<keyword evidence="5" id="KW-0560">Oxidoreductase</keyword>
<name>A0A0V9UP60_9NOCA</name>
<dbReference type="SUPFAM" id="SSF63380">
    <property type="entry name" value="Riboflavin synthase domain-like"/>
    <property type="match status" value="1"/>
</dbReference>
<dbReference type="InterPro" id="IPR054582">
    <property type="entry name" value="DmmA-like_N"/>
</dbReference>
<keyword evidence="4" id="KW-0479">Metal-binding</keyword>
<keyword evidence="3" id="KW-0001">2Fe-2S</keyword>
<gene>
    <name evidence="10" type="ORF">Z045_06275</name>
</gene>
<dbReference type="PROSITE" id="PS51384">
    <property type="entry name" value="FAD_FR"/>
    <property type="match status" value="1"/>
</dbReference>
<keyword evidence="7" id="KW-0411">Iron-sulfur</keyword>
<dbReference type="EMBL" id="AZXY01000002">
    <property type="protein sequence ID" value="KSZ59769.1"/>
    <property type="molecule type" value="Genomic_DNA"/>
</dbReference>
<evidence type="ECO:0000256" key="6">
    <source>
        <dbReference type="ARBA" id="ARBA00023004"/>
    </source>
</evidence>
<comment type="caution">
    <text evidence="10">The sequence shown here is derived from an EMBL/GenBank/DDBJ whole genome shotgun (WGS) entry which is preliminary data.</text>
</comment>
<dbReference type="Gene3D" id="2.40.30.10">
    <property type="entry name" value="Translation factors"/>
    <property type="match status" value="1"/>
</dbReference>
<dbReference type="GO" id="GO:0051537">
    <property type="term" value="F:2 iron, 2 sulfur cluster binding"/>
    <property type="evidence" value="ECO:0007669"/>
    <property type="project" value="UniProtKB-KW"/>
</dbReference>
<evidence type="ECO:0000256" key="1">
    <source>
        <dbReference type="ARBA" id="ARBA00001974"/>
    </source>
</evidence>